<dbReference type="AlphaFoldDB" id="Q22N75"/>
<dbReference type="GeneID" id="7829061"/>
<dbReference type="Pfam" id="PF00004">
    <property type="entry name" value="AAA"/>
    <property type="match status" value="1"/>
</dbReference>
<evidence type="ECO:0000256" key="3">
    <source>
        <dbReference type="ARBA" id="ARBA00022705"/>
    </source>
</evidence>
<dbReference type="Gene3D" id="3.40.50.300">
    <property type="entry name" value="P-loop containing nucleotide triphosphate hydrolases"/>
    <property type="match status" value="1"/>
</dbReference>
<dbReference type="SUPFAM" id="SSF52540">
    <property type="entry name" value="P-loop containing nucleoside triphosphate hydrolases"/>
    <property type="match status" value="1"/>
</dbReference>
<proteinExistence type="inferred from homology"/>
<dbReference type="GO" id="GO:0006261">
    <property type="term" value="P:DNA-templated DNA replication"/>
    <property type="evidence" value="ECO:0007669"/>
    <property type="project" value="TreeGrafter"/>
</dbReference>
<dbReference type="InterPro" id="IPR008921">
    <property type="entry name" value="DNA_pol3_clamp-load_cplx_C"/>
</dbReference>
<dbReference type="InParanoid" id="Q22N75"/>
<dbReference type="InterPro" id="IPR003593">
    <property type="entry name" value="AAA+_ATPase"/>
</dbReference>
<dbReference type="eggNOG" id="KOG0990">
    <property type="taxonomic scope" value="Eukaryota"/>
</dbReference>
<dbReference type="OMA" id="ICNHISQ"/>
<dbReference type="FunFam" id="3.40.50.300:FF:000129">
    <property type="entry name" value="Replication factor C subunit 5"/>
    <property type="match status" value="1"/>
</dbReference>
<dbReference type="FunCoup" id="Q22N75">
    <property type="interactions" value="319"/>
</dbReference>
<keyword evidence="6" id="KW-0539">Nucleus</keyword>
<dbReference type="GO" id="GO:0005663">
    <property type="term" value="C:DNA replication factor C complex"/>
    <property type="evidence" value="ECO:0007669"/>
    <property type="project" value="TreeGrafter"/>
</dbReference>
<dbReference type="Gene3D" id="1.20.272.10">
    <property type="match status" value="1"/>
</dbReference>
<evidence type="ECO:0000256" key="2">
    <source>
        <dbReference type="ARBA" id="ARBA00005378"/>
    </source>
</evidence>
<dbReference type="OrthoDB" id="4199794at2759"/>
<evidence type="ECO:0000313" key="9">
    <source>
        <dbReference type="Proteomes" id="UP000009168"/>
    </source>
</evidence>
<dbReference type="InterPro" id="IPR013748">
    <property type="entry name" value="Rep_factorC_C"/>
</dbReference>
<evidence type="ECO:0000256" key="4">
    <source>
        <dbReference type="ARBA" id="ARBA00022741"/>
    </source>
</evidence>
<feature type="domain" description="AAA+ ATPase" evidence="7">
    <location>
        <begin position="51"/>
        <end position="181"/>
    </location>
</feature>
<dbReference type="GO" id="GO:0005634">
    <property type="term" value="C:nucleus"/>
    <property type="evidence" value="ECO:0007669"/>
    <property type="project" value="UniProtKB-SubCell"/>
</dbReference>
<keyword evidence="4" id="KW-0547">Nucleotide-binding</keyword>
<dbReference type="Proteomes" id="UP000009168">
    <property type="component" value="Unassembled WGS sequence"/>
</dbReference>
<dbReference type="CDD" id="cd00009">
    <property type="entry name" value="AAA"/>
    <property type="match status" value="1"/>
</dbReference>
<comment type="subcellular location">
    <subcellularLocation>
        <location evidence="1">Nucleus</location>
    </subcellularLocation>
</comment>
<dbReference type="EMBL" id="GG662857">
    <property type="protein sequence ID" value="EAR86910.2"/>
    <property type="molecule type" value="Genomic_DNA"/>
</dbReference>
<dbReference type="InterPro" id="IPR027417">
    <property type="entry name" value="P-loop_NTPase"/>
</dbReference>
<evidence type="ECO:0000256" key="1">
    <source>
        <dbReference type="ARBA" id="ARBA00004123"/>
    </source>
</evidence>
<dbReference type="NCBIfam" id="NF001679">
    <property type="entry name" value="PRK00440.1"/>
    <property type="match status" value="1"/>
</dbReference>
<dbReference type="InterPro" id="IPR050238">
    <property type="entry name" value="DNA_Rep/Repair_Clamp_Loader"/>
</dbReference>
<name>Q22N75_TETTS</name>
<dbReference type="GO" id="GO:0006281">
    <property type="term" value="P:DNA repair"/>
    <property type="evidence" value="ECO:0007669"/>
    <property type="project" value="TreeGrafter"/>
</dbReference>
<dbReference type="SUPFAM" id="SSF48019">
    <property type="entry name" value="post-AAA+ oligomerization domain-like"/>
    <property type="match status" value="1"/>
</dbReference>
<dbReference type="PANTHER" id="PTHR11669">
    <property type="entry name" value="REPLICATION FACTOR C / DNA POLYMERASE III GAMMA-TAU SUBUNIT"/>
    <property type="match status" value="1"/>
</dbReference>
<evidence type="ECO:0000259" key="7">
    <source>
        <dbReference type="SMART" id="SM00382"/>
    </source>
</evidence>
<evidence type="ECO:0000256" key="6">
    <source>
        <dbReference type="ARBA" id="ARBA00023242"/>
    </source>
</evidence>
<dbReference type="STRING" id="312017.Q22N75"/>
<dbReference type="GO" id="GO:0016887">
    <property type="term" value="F:ATP hydrolysis activity"/>
    <property type="evidence" value="ECO:0007669"/>
    <property type="project" value="InterPro"/>
</dbReference>
<sequence length="345" mass="39507">MEEEIPITVETKQKQQNIPWVEKYRPENLDNVISHEYIVATIKKFIEEDKKLPNLLFYGPPGTGKTSLIVALAKQLYGKNYKQLVLELNASDDRGIDVVREQIKTFASTANFGMVGKGTKLIILDEADSMTNQAQFALRRIIEKYSSNARFCMICNYVSKIIPALQSRCTRFKFKHIPYQDAKLRIAQICNAENLKYKNSGIEAVFKLCDGDMRRVVNMLQSLSLQGYGSDEQVEITDELVYKFTGNATPKDIENIINTMNNKSISESYEIIQSYQVEKGISLQVMLKEISLFLMNTSYPSLALEFLVKRLADLEYRMSINCDEKVQTLSLISAFTEVRQLLRRP</sequence>
<reference evidence="9" key="1">
    <citation type="journal article" date="2006" name="PLoS Biol.">
        <title>Macronuclear genome sequence of the ciliate Tetrahymena thermophila, a model eukaryote.</title>
        <authorList>
            <person name="Eisen J.A."/>
            <person name="Coyne R.S."/>
            <person name="Wu M."/>
            <person name="Wu D."/>
            <person name="Thiagarajan M."/>
            <person name="Wortman J.R."/>
            <person name="Badger J.H."/>
            <person name="Ren Q."/>
            <person name="Amedeo P."/>
            <person name="Jones K.M."/>
            <person name="Tallon L.J."/>
            <person name="Delcher A.L."/>
            <person name="Salzberg S.L."/>
            <person name="Silva J.C."/>
            <person name="Haas B.J."/>
            <person name="Majoros W.H."/>
            <person name="Farzad M."/>
            <person name="Carlton J.M."/>
            <person name="Smith R.K. Jr."/>
            <person name="Garg J."/>
            <person name="Pearlman R.E."/>
            <person name="Karrer K.M."/>
            <person name="Sun L."/>
            <person name="Manning G."/>
            <person name="Elde N.C."/>
            <person name="Turkewitz A.P."/>
            <person name="Asai D.J."/>
            <person name="Wilkes D.E."/>
            <person name="Wang Y."/>
            <person name="Cai H."/>
            <person name="Collins K."/>
            <person name="Stewart B.A."/>
            <person name="Lee S.R."/>
            <person name="Wilamowska K."/>
            <person name="Weinberg Z."/>
            <person name="Ruzzo W.L."/>
            <person name="Wloga D."/>
            <person name="Gaertig J."/>
            <person name="Frankel J."/>
            <person name="Tsao C.-C."/>
            <person name="Gorovsky M.A."/>
            <person name="Keeling P.J."/>
            <person name="Waller R.F."/>
            <person name="Patron N.J."/>
            <person name="Cherry J.M."/>
            <person name="Stover N.A."/>
            <person name="Krieger C.J."/>
            <person name="del Toro C."/>
            <person name="Ryder H.F."/>
            <person name="Williamson S.C."/>
            <person name="Barbeau R.A."/>
            <person name="Hamilton E.P."/>
            <person name="Orias E."/>
        </authorList>
    </citation>
    <scope>NUCLEOTIDE SEQUENCE [LARGE SCALE GENOMIC DNA]</scope>
    <source>
        <strain evidence="9">SB210</strain>
    </source>
</reference>
<organism evidence="8 9">
    <name type="scientific">Tetrahymena thermophila (strain SB210)</name>
    <dbReference type="NCBI Taxonomy" id="312017"/>
    <lineage>
        <taxon>Eukaryota</taxon>
        <taxon>Sar</taxon>
        <taxon>Alveolata</taxon>
        <taxon>Ciliophora</taxon>
        <taxon>Intramacronucleata</taxon>
        <taxon>Oligohymenophorea</taxon>
        <taxon>Hymenostomatida</taxon>
        <taxon>Tetrahymenina</taxon>
        <taxon>Tetrahymenidae</taxon>
        <taxon>Tetrahymena</taxon>
    </lineage>
</organism>
<comment type="similarity">
    <text evidence="2">Belongs to the activator 1 small subunits family.</text>
</comment>
<dbReference type="CDD" id="cd18140">
    <property type="entry name" value="HLD_clamp_RFC"/>
    <property type="match status" value="1"/>
</dbReference>
<accession>Q22N75</accession>
<dbReference type="RefSeq" id="XP_001007155.2">
    <property type="nucleotide sequence ID" value="XM_001007155.3"/>
</dbReference>
<keyword evidence="9" id="KW-1185">Reference proteome</keyword>
<dbReference type="PANTHER" id="PTHR11669:SF9">
    <property type="entry name" value="REPLICATION FACTOR C SUBUNIT 5"/>
    <property type="match status" value="1"/>
</dbReference>
<keyword evidence="5" id="KW-0067">ATP-binding</keyword>
<dbReference type="GO" id="GO:0003689">
    <property type="term" value="F:DNA clamp loader activity"/>
    <property type="evidence" value="ECO:0007669"/>
    <property type="project" value="TreeGrafter"/>
</dbReference>
<dbReference type="InterPro" id="IPR047854">
    <property type="entry name" value="RFC_lid"/>
</dbReference>
<dbReference type="HOGENOM" id="CLU_042324_2_0_1"/>
<dbReference type="GO" id="GO:0005524">
    <property type="term" value="F:ATP binding"/>
    <property type="evidence" value="ECO:0007669"/>
    <property type="project" value="UniProtKB-KW"/>
</dbReference>
<dbReference type="KEGG" id="tet:TTHERM_00213600"/>
<keyword evidence="3" id="KW-0235">DNA replication</keyword>
<evidence type="ECO:0000313" key="8">
    <source>
        <dbReference type="EMBL" id="EAR86910.2"/>
    </source>
</evidence>
<dbReference type="Gene3D" id="1.10.8.60">
    <property type="match status" value="1"/>
</dbReference>
<dbReference type="SMART" id="SM00382">
    <property type="entry name" value="AAA"/>
    <property type="match status" value="1"/>
</dbReference>
<gene>
    <name evidence="8" type="ORF">TTHERM_00213600</name>
</gene>
<dbReference type="GO" id="GO:0003677">
    <property type="term" value="F:DNA binding"/>
    <property type="evidence" value="ECO:0007669"/>
    <property type="project" value="InterPro"/>
</dbReference>
<protein>
    <submittedName>
        <fullName evidence="8">Replication factor C subunit 5</fullName>
    </submittedName>
</protein>
<dbReference type="InterPro" id="IPR003959">
    <property type="entry name" value="ATPase_AAA_core"/>
</dbReference>
<dbReference type="Pfam" id="PF08542">
    <property type="entry name" value="Rep_fac_C"/>
    <property type="match status" value="1"/>
</dbReference>
<evidence type="ECO:0000256" key="5">
    <source>
        <dbReference type="ARBA" id="ARBA00022840"/>
    </source>
</evidence>